<accession>A0ACC3A030</accession>
<sequence>MWPDPLSHRLKRSKSKNAFAWFGQSNSRTKPEVVSKAGTFEASPYHLPNCSQTISTLQFVSDEKLQDAQILATPTDKDLDELVGKTREPAQPSPSAKPKTVFSLFGIEDKSGTPQTPTLALHRHANSSVADLSAPKRSLEAPELQAEPCSPSVRAGGISLRKYLNEISRIGSSVDPLVGDECQNIFAIASPRAISSGGEVMTRESSASCAVRVGDWQQRESQATHSPKPENVSAPEMAEACHNNFRNGSPAKLEASELVSPALHKQSIAHDADLTDQHDEIIPSVLGDAGAINKDEVTPSSTVKSSPNRSQVKPLSRRA</sequence>
<comment type="caution">
    <text evidence="1">The sequence shown here is derived from an EMBL/GenBank/DDBJ whole genome shotgun (WGS) entry which is preliminary data.</text>
</comment>
<evidence type="ECO:0000313" key="1">
    <source>
        <dbReference type="EMBL" id="KAJ9653126.1"/>
    </source>
</evidence>
<dbReference type="Proteomes" id="UP001172386">
    <property type="component" value="Unassembled WGS sequence"/>
</dbReference>
<feature type="non-terminal residue" evidence="1">
    <location>
        <position position="319"/>
    </location>
</feature>
<evidence type="ECO:0000313" key="2">
    <source>
        <dbReference type="Proteomes" id="UP001172386"/>
    </source>
</evidence>
<dbReference type="EMBL" id="JAPDRQ010000165">
    <property type="protein sequence ID" value="KAJ9653126.1"/>
    <property type="molecule type" value="Genomic_DNA"/>
</dbReference>
<protein>
    <submittedName>
        <fullName evidence="1">Uncharacterized protein</fullName>
    </submittedName>
</protein>
<keyword evidence="2" id="KW-1185">Reference proteome</keyword>
<name>A0ACC3A030_9EURO</name>
<reference evidence="1" key="1">
    <citation type="submission" date="2022-10" db="EMBL/GenBank/DDBJ databases">
        <title>Culturing micro-colonial fungi from biological soil crusts in the Mojave desert and describing Neophaeococcomyces mojavensis, and introducing the new genera and species Taxawa tesnikishii.</title>
        <authorList>
            <person name="Kurbessoian T."/>
            <person name="Stajich J.E."/>
        </authorList>
    </citation>
    <scope>NUCLEOTIDE SEQUENCE</scope>
    <source>
        <strain evidence="1">JES_112</strain>
    </source>
</reference>
<proteinExistence type="predicted"/>
<organism evidence="1 2">
    <name type="scientific">Neophaeococcomyces mojaviensis</name>
    <dbReference type="NCBI Taxonomy" id="3383035"/>
    <lineage>
        <taxon>Eukaryota</taxon>
        <taxon>Fungi</taxon>
        <taxon>Dikarya</taxon>
        <taxon>Ascomycota</taxon>
        <taxon>Pezizomycotina</taxon>
        <taxon>Eurotiomycetes</taxon>
        <taxon>Chaetothyriomycetidae</taxon>
        <taxon>Chaetothyriales</taxon>
        <taxon>Chaetothyriales incertae sedis</taxon>
        <taxon>Neophaeococcomyces</taxon>
    </lineage>
</organism>
<gene>
    <name evidence="1" type="ORF">H2198_007637</name>
</gene>